<evidence type="ECO:0000313" key="2">
    <source>
        <dbReference type="Proteomes" id="UP000789366"/>
    </source>
</evidence>
<protein>
    <submittedName>
        <fullName evidence="1">10386_t:CDS:1</fullName>
    </submittedName>
</protein>
<comment type="caution">
    <text evidence="1">The sequence shown here is derived from an EMBL/GenBank/DDBJ whole genome shotgun (WGS) entry which is preliminary data.</text>
</comment>
<keyword evidence="2" id="KW-1185">Reference proteome</keyword>
<feature type="non-terminal residue" evidence="1">
    <location>
        <position position="262"/>
    </location>
</feature>
<accession>A0ACA9MQE3</accession>
<reference evidence="1" key="1">
    <citation type="submission" date="2021-06" db="EMBL/GenBank/DDBJ databases">
        <authorList>
            <person name="Kallberg Y."/>
            <person name="Tangrot J."/>
            <person name="Rosling A."/>
        </authorList>
    </citation>
    <scope>NUCLEOTIDE SEQUENCE</scope>
    <source>
        <strain evidence="1">28 12/20/2015</strain>
    </source>
</reference>
<evidence type="ECO:0000313" key="1">
    <source>
        <dbReference type="EMBL" id="CAG8601999.1"/>
    </source>
</evidence>
<dbReference type="EMBL" id="CAJVPW010009179">
    <property type="protein sequence ID" value="CAG8601999.1"/>
    <property type="molecule type" value="Genomic_DNA"/>
</dbReference>
<dbReference type="Proteomes" id="UP000789366">
    <property type="component" value="Unassembled WGS sequence"/>
</dbReference>
<sequence>MSYSLMTISGEIQFPLNISSKMRISKSFDENSFYDELFRMSPYPLFVKIEELILTPRHSRKAEKHCNNPDSSSPPRPRNPFLLFRKNFSAKLKKEGKNLKNAEISKLAGQEWRNHQDVHWFFKILENLAEENHNRSYPNYKFSPKRSKKELKNKTNNKKPEIHKEEILETTSLNINDSANFNLQEINQISLVNDFPYDFSLYTDADPEMMNNFPCDFSLSTDTDSEMMNNLFSEVPGQNMNNSFCEVPNQNFDQGTLDIDFS</sequence>
<gene>
    <name evidence="1" type="ORF">SPELUC_LOCUS7160</name>
</gene>
<organism evidence="1 2">
    <name type="scientific">Cetraspora pellucida</name>
    <dbReference type="NCBI Taxonomy" id="1433469"/>
    <lineage>
        <taxon>Eukaryota</taxon>
        <taxon>Fungi</taxon>
        <taxon>Fungi incertae sedis</taxon>
        <taxon>Mucoromycota</taxon>
        <taxon>Glomeromycotina</taxon>
        <taxon>Glomeromycetes</taxon>
        <taxon>Diversisporales</taxon>
        <taxon>Gigasporaceae</taxon>
        <taxon>Cetraspora</taxon>
    </lineage>
</organism>
<proteinExistence type="predicted"/>
<name>A0ACA9MQE3_9GLOM</name>